<name>A0A645CZR3_9ZZZZ</name>
<reference evidence="5" key="1">
    <citation type="submission" date="2019-08" db="EMBL/GenBank/DDBJ databases">
        <authorList>
            <person name="Kucharzyk K."/>
            <person name="Murdoch R.W."/>
            <person name="Higgins S."/>
            <person name="Loffler F."/>
        </authorList>
    </citation>
    <scope>NUCLEOTIDE SEQUENCE</scope>
</reference>
<accession>A0A645CZR3</accession>
<dbReference type="EMBL" id="VSSQ01031708">
    <property type="protein sequence ID" value="MPM82710.1"/>
    <property type="molecule type" value="Genomic_DNA"/>
</dbReference>
<organism evidence="5">
    <name type="scientific">bioreactor metagenome</name>
    <dbReference type="NCBI Taxonomy" id="1076179"/>
    <lineage>
        <taxon>unclassified sequences</taxon>
        <taxon>metagenomes</taxon>
        <taxon>ecological metagenomes</taxon>
    </lineage>
</organism>
<keyword evidence="4" id="KW-0472">Membrane</keyword>
<keyword evidence="1" id="KW-1003">Cell membrane</keyword>
<protein>
    <submittedName>
        <fullName evidence="5">Uncharacterized protein</fullName>
    </submittedName>
</protein>
<dbReference type="PANTHER" id="PTHR39344:SF1">
    <property type="entry name" value="UPF0182 PROTEIN SLL1060"/>
    <property type="match status" value="1"/>
</dbReference>
<comment type="caution">
    <text evidence="5">The sequence shown here is derived from an EMBL/GenBank/DDBJ whole genome shotgun (WGS) entry which is preliminary data.</text>
</comment>
<gene>
    <name evidence="5" type="ORF">SDC9_129772</name>
</gene>
<evidence type="ECO:0000256" key="4">
    <source>
        <dbReference type="ARBA" id="ARBA00023136"/>
    </source>
</evidence>
<dbReference type="PANTHER" id="PTHR39344">
    <property type="entry name" value="UPF0182 PROTEIN SLL1060"/>
    <property type="match status" value="1"/>
</dbReference>
<dbReference type="GO" id="GO:0005576">
    <property type="term" value="C:extracellular region"/>
    <property type="evidence" value="ECO:0007669"/>
    <property type="project" value="TreeGrafter"/>
</dbReference>
<proteinExistence type="predicted"/>
<evidence type="ECO:0000256" key="1">
    <source>
        <dbReference type="ARBA" id="ARBA00022475"/>
    </source>
</evidence>
<evidence type="ECO:0000313" key="5">
    <source>
        <dbReference type="EMBL" id="MPM82710.1"/>
    </source>
</evidence>
<dbReference type="AlphaFoldDB" id="A0A645CZR3"/>
<dbReference type="InterPro" id="IPR005372">
    <property type="entry name" value="UPF0182"/>
</dbReference>
<keyword evidence="3" id="KW-1133">Transmembrane helix</keyword>
<dbReference type="Pfam" id="PF03699">
    <property type="entry name" value="UPF0182"/>
    <property type="match status" value="1"/>
</dbReference>
<dbReference type="GO" id="GO:0016020">
    <property type="term" value="C:membrane"/>
    <property type="evidence" value="ECO:0007669"/>
    <property type="project" value="InterPro"/>
</dbReference>
<evidence type="ECO:0000256" key="3">
    <source>
        <dbReference type="ARBA" id="ARBA00022989"/>
    </source>
</evidence>
<sequence>MKLPNESKQEMVILEYFNTKGRDNMVAMYGARMDGENYGKMFLYKFPTGGTVYSPMLFKQKINQDPVISKELSLWDTKGSEVQFGNILIVPIENSLLYVEPLYLRASGEKSIPEMRNVIVGYGDKLVLAPNIETALKNIFNIKDEGGSKPNTPGQPVVTGDMNKIKEIYSKAIEAQKSGDWAKYGEYITELGNLINSLSQ</sequence>
<keyword evidence="2" id="KW-0812">Transmembrane</keyword>
<evidence type="ECO:0000256" key="2">
    <source>
        <dbReference type="ARBA" id="ARBA00022692"/>
    </source>
</evidence>